<evidence type="ECO:0000259" key="1">
    <source>
        <dbReference type="Pfam" id="PF20670"/>
    </source>
</evidence>
<protein>
    <recommendedName>
        <fullName evidence="1">DUF6816 domain-containing protein</fullName>
    </recommendedName>
</protein>
<keyword evidence="3" id="KW-1185">Reference proteome</keyword>
<dbReference type="EMBL" id="BRYA01000381">
    <property type="protein sequence ID" value="GMI48236.1"/>
    <property type="molecule type" value="Genomic_DNA"/>
</dbReference>
<organism evidence="2 3">
    <name type="scientific">Triparma columacea</name>
    <dbReference type="NCBI Taxonomy" id="722753"/>
    <lineage>
        <taxon>Eukaryota</taxon>
        <taxon>Sar</taxon>
        <taxon>Stramenopiles</taxon>
        <taxon>Ochrophyta</taxon>
        <taxon>Bolidophyceae</taxon>
        <taxon>Parmales</taxon>
        <taxon>Triparmaceae</taxon>
        <taxon>Triparma</taxon>
    </lineage>
</organism>
<proteinExistence type="predicted"/>
<accession>A0A9W7LFP9</accession>
<reference evidence="3" key="1">
    <citation type="journal article" date="2023" name="Commun. Biol.">
        <title>Genome analysis of Parmales, the sister group of diatoms, reveals the evolutionary specialization of diatoms from phago-mixotrophs to photoautotrophs.</title>
        <authorList>
            <person name="Ban H."/>
            <person name="Sato S."/>
            <person name="Yoshikawa S."/>
            <person name="Yamada K."/>
            <person name="Nakamura Y."/>
            <person name="Ichinomiya M."/>
            <person name="Sato N."/>
            <person name="Blanc-Mathieu R."/>
            <person name="Endo H."/>
            <person name="Kuwata A."/>
            <person name="Ogata H."/>
        </authorList>
    </citation>
    <scope>NUCLEOTIDE SEQUENCE [LARGE SCALE GENOMIC DNA]</scope>
</reference>
<gene>
    <name evidence="2" type="ORF">TrCOL_g2939</name>
</gene>
<feature type="domain" description="DUF6816" evidence="1">
    <location>
        <begin position="2"/>
        <end position="152"/>
    </location>
</feature>
<evidence type="ECO:0000313" key="2">
    <source>
        <dbReference type="EMBL" id="GMI48236.1"/>
    </source>
</evidence>
<dbReference type="AlphaFoldDB" id="A0A9W7LFP9"/>
<comment type="caution">
    <text evidence="2">The sequence shown here is derived from an EMBL/GenBank/DDBJ whole genome shotgun (WGS) entry which is preliminary data.</text>
</comment>
<sequence>MGKTARYKTRFVPYGDVYIEDRMFRERQRLGANVRLVEWDQSNPNILTVTRPDGSIRETKVTKRSQEEGGLAGTISEFSRVAEMPPGGMMEATPMLSAQRTRTRYKLSEDNPNEIEGLELLTTYGPSTGPTAGFVDGEPTFTVKFRIKLTRPSPQ</sequence>
<dbReference type="OrthoDB" id="193356at2759"/>
<name>A0A9W7LFP9_9STRA</name>
<dbReference type="Pfam" id="PF20670">
    <property type="entry name" value="DUF6816"/>
    <property type="match status" value="1"/>
</dbReference>
<evidence type="ECO:0000313" key="3">
    <source>
        <dbReference type="Proteomes" id="UP001165065"/>
    </source>
</evidence>
<dbReference type="InterPro" id="IPR049213">
    <property type="entry name" value="DUF6816"/>
</dbReference>
<dbReference type="Proteomes" id="UP001165065">
    <property type="component" value="Unassembled WGS sequence"/>
</dbReference>